<dbReference type="HOGENOM" id="CLU_000684_1_0_1"/>
<keyword evidence="13" id="KW-1185">Reference proteome</keyword>
<evidence type="ECO:0000313" key="12">
    <source>
        <dbReference type="EMBL" id="EGS19019.1"/>
    </source>
</evidence>
<evidence type="ECO:0000259" key="11">
    <source>
        <dbReference type="PROSITE" id="PS51157"/>
    </source>
</evidence>
<name>G0SC93_CHATD</name>
<dbReference type="SMART" id="SM00396">
    <property type="entry name" value="ZnF_UBR1"/>
    <property type="match status" value="1"/>
</dbReference>
<dbReference type="InterPro" id="IPR055194">
    <property type="entry name" value="UBR1-like_WH"/>
</dbReference>
<keyword evidence="5 9" id="KW-0833">Ubl conjugation pathway</keyword>
<dbReference type="EC" id="2.3.2.27" evidence="9"/>
<evidence type="ECO:0000256" key="10">
    <source>
        <dbReference type="SAM" id="MobiDB-lite"/>
    </source>
</evidence>
<dbReference type="GO" id="GO:0008270">
    <property type="term" value="F:zinc ion binding"/>
    <property type="evidence" value="ECO:0007669"/>
    <property type="project" value="UniProtKB-UniRule"/>
</dbReference>
<dbReference type="Gene3D" id="1.10.10.2670">
    <property type="entry name" value="E3 ubiquitin-protein ligase"/>
    <property type="match status" value="1"/>
</dbReference>
<dbReference type="GO" id="GO:0061630">
    <property type="term" value="F:ubiquitin protein ligase activity"/>
    <property type="evidence" value="ECO:0007669"/>
    <property type="project" value="UniProtKB-UniRule"/>
</dbReference>
<proteinExistence type="inferred from homology"/>
<dbReference type="OMA" id="GEASYMC"/>
<evidence type="ECO:0000256" key="7">
    <source>
        <dbReference type="ARBA" id="ARBA00046341"/>
    </source>
</evidence>
<dbReference type="Gene3D" id="2.10.110.30">
    <property type="match status" value="1"/>
</dbReference>
<keyword evidence="2 9" id="KW-0808">Transferase</keyword>
<dbReference type="PANTHER" id="PTHR21497">
    <property type="entry name" value="UBIQUITIN LIGASE E3 ALPHA-RELATED"/>
    <property type="match status" value="1"/>
</dbReference>
<organism evidence="13">
    <name type="scientific">Chaetomium thermophilum (strain DSM 1495 / CBS 144.50 / IMI 039719)</name>
    <name type="common">Thermochaetoides thermophila</name>
    <dbReference type="NCBI Taxonomy" id="759272"/>
    <lineage>
        <taxon>Eukaryota</taxon>
        <taxon>Fungi</taxon>
        <taxon>Dikarya</taxon>
        <taxon>Ascomycota</taxon>
        <taxon>Pezizomycotina</taxon>
        <taxon>Sordariomycetes</taxon>
        <taxon>Sordariomycetidae</taxon>
        <taxon>Sordariales</taxon>
        <taxon>Chaetomiaceae</taxon>
        <taxon>Thermochaetoides</taxon>
    </lineage>
</organism>
<feature type="domain" description="UBR-type" evidence="11">
    <location>
        <begin position="87"/>
        <end position="159"/>
    </location>
</feature>
<evidence type="ECO:0000256" key="2">
    <source>
        <dbReference type="ARBA" id="ARBA00022679"/>
    </source>
</evidence>
<dbReference type="STRING" id="759272.G0SC93"/>
<evidence type="ECO:0000256" key="6">
    <source>
        <dbReference type="ARBA" id="ARBA00022833"/>
    </source>
</evidence>
<dbReference type="GeneID" id="18259678"/>
<feature type="compositionally biased region" description="Basic and acidic residues" evidence="10">
    <location>
        <begin position="478"/>
        <end position="487"/>
    </location>
</feature>
<dbReference type="CDD" id="cd16482">
    <property type="entry name" value="RING-H2_UBR1-like"/>
    <property type="match status" value="1"/>
</dbReference>
<dbReference type="InterPro" id="IPR039164">
    <property type="entry name" value="UBR1-like"/>
</dbReference>
<feature type="compositionally biased region" description="Acidic residues" evidence="10">
    <location>
        <begin position="419"/>
        <end position="457"/>
    </location>
</feature>
<dbReference type="GO" id="GO:0005737">
    <property type="term" value="C:cytoplasm"/>
    <property type="evidence" value="ECO:0007669"/>
    <property type="project" value="TreeGrafter"/>
</dbReference>
<dbReference type="Proteomes" id="UP000008066">
    <property type="component" value="Unassembled WGS sequence"/>
</dbReference>
<dbReference type="GO" id="GO:0016567">
    <property type="term" value="P:protein ubiquitination"/>
    <property type="evidence" value="ECO:0007669"/>
    <property type="project" value="UniProtKB-UniRule"/>
</dbReference>
<dbReference type="FunFam" id="2.10.110.30:FF:000001">
    <property type="entry name" value="E3 ubiquitin-protein ligase UBR2 isoform 1"/>
    <property type="match status" value="1"/>
</dbReference>
<keyword evidence="3 9" id="KW-0479">Metal-binding</keyword>
<dbReference type="InterPro" id="IPR044046">
    <property type="entry name" value="E3_ligase_UBR-like_C"/>
</dbReference>
<dbReference type="Pfam" id="PF02207">
    <property type="entry name" value="zf-UBR"/>
    <property type="match status" value="1"/>
</dbReference>
<feature type="compositionally biased region" description="Gly residues" evidence="10">
    <location>
        <begin position="1648"/>
        <end position="1660"/>
    </location>
</feature>
<comment type="similarity">
    <text evidence="7 9">Belongs to the E3 ubiquitin-protein ligase UBR1-like family.</text>
</comment>
<dbReference type="RefSeq" id="XP_006695964.1">
    <property type="nucleotide sequence ID" value="XM_006695901.1"/>
</dbReference>
<evidence type="ECO:0000256" key="1">
    <source>
        <dbReference type="ARBA" id="ARBA00000900"/>
    </source>
</evidence>
<sequence>MEPPMSTQEQQLCQLLLELPARHKYRYGEEAERDLLTGLFWCMAGGRDEYMNLFFPTGGPLHNGTLRLREAQGAVDGAEYTEGARGKACGHNFHAGEPCYLCKTCAVDDTCVMCSKCFEASDHAGHHVRLQISGGNGGCCDCGDPEAWKRQFFCTIHSSWEAEDKGKGKQPSPLPEDLVNSIRMTIARVLDFMCDVISCSPEQLRQSKTCESIRQDERMSRLSETYCGGDTEDPGEYCVLLWNDEKHTIYDVQHQVARACRTSLSTGLKKAMETDLVGRTILEYNSDLTKLIDIATVIEQIRVTVTIRSSRDTFREYMVNSLVEWLKDISLCSVGEDLHILRQTVCEELLKPWRRGSPGTHSNVGQDGIDDEDRIERELEEQNSEFIRQQQRILLQARQAAQAARAREQAGQGGQNNGSDDDEDEDEEEEEEEEEEDMGDVDMDEDGDEMFDDDDILMLENRPEGGDEGEAGGEDGGEDVHMQDWRQDQASGAQEDERLTAGAPTNLPPPPGSAAAALRRAARERELTPSDSDTAEPLIAPSVFPKTNLEIPKTPHPKGEPLPPPPKPGHYWVLPPSGYVEQDHVPVAENMFERLRLDWLLLFDPRMWKQLRNNLKSLYIQTLLTIPEYKRILGLRFAGLYTTLSQLYLVGDREPDHSVIHLSLQLMTTPSITAQIVERANFLTTLMAILYTFLTTRQVGHPWEVDSNAVIAFDSGVHTNRRVYYIFTDIKYLVASADVQERLRTEERYMLQFLDLVKLHQGVCPNVRAVEEHVEYEADNWISASLIMQRTNRMCKMFAQAFQNVKDHGFEAVSNAIRLTAKSVIINSIGAERTRFSQCEIKDEVRFKILDDFEFEPAGRAFKVVKFVVEEEPMSFHHPLHHFLSWLIEYGKTMPLQQLRSLLSFTTEDLVAKPRSMGKKVMPRHADYTPEDYLMAAFDFPLRVCVWLAQMKAGMWVRNGMSLRHQAGTYRGVTQRDVTYHRDIFLLQTALVVCDPSRVLASMVDRFGMEKWCKGIFEQKVKAQDDSQHLDVVEDMIHLLIVLLSDRTMLIPSDEGETSERAAIRRDLVHILCFKPLTFSEICSKLPDKVSDREDIDSFLDEMTTFKAPEGLNDVGLFELKPEFYEEIDPYITHYNKTHREEAEMAYRKAVAKKTGKSVDDIIYEPKLKPITSGIFTRLAEFTGTGVFAQVIYYSLLYTLKYQDFTPSIQATRVETFLQMLLHLIMCSIMEDKTTEQDGEEVPSFVVNALIKQARSNFMAEHANKKSIVALLDLLLSKDDFKACHQKIIVILRRMHEKRPRLFEQAYEHLGLSLDHITAEQRAASAADEERERKKKAALERQKRVMAQFQAQQKSFMEKQGDIDWGEFDDLDEDEELPPVEEHKKWWKYPAGTCILCQEETDDRRLYGTFAFFTESCILRQTDFQDPAFVREVIKTPENLDRSADSIRPFGIASENVQKVQKINQDGETFEVERQGIARGFPAKLSRPGPVAVGCGHIMHYGCFEAYYESTLRRHTQQIARHHPEDITRLEFVCPLCKALNNAFLPIVWKGKEEAYPGPLVPTSSFTDFLDHQLRSAYYTLGANRPADGAQEMFRSYTTSQMMTSIAEKVDQLEKDAWESQISVSGPAATNPLVQLLGLTMQVSEPQGAGGGGAGVGSQGGSNQQSNKTPIRELVRVYRRLRDTLRRNGLKSKYNWDDDSANELYGSDVLARAVGFSISAVEIQQRGVEAEYGSTFLERIPTQVLTQLRILAETVTSFIAVGGQRDQGDNRIDTEYHRDSERQHCQMFMTQYLDEETETTYNPAKTYPPLLSLDPFVYLCECVFGVVPAQDFEIAHMVRLCYLAEIVKVVYHLARNTPAMTWIKQLMHRDNIADPAVARFAQFCDDLFHMDIHSAMHYAGGDESTRPGATENRAFDQPGLDSWEGWYKFLRKYALVFLRKCVVLLHVKFGVDFNSRVSPRPELPELERLTEMLRLPSLEDMLTALNPEMCQQFGWPADTRRLVEGWMNHQALWPYNGSEEQLPTSAVVSHPAIFELLGLPKHFDSLIQEASKRRCPTTGGGIADPMICLFCGEIFCGQTVCCIKEFPQTRHSSRMLGGAQQHMMKCQKNIGMYINVRRCAVLYLSRLSGSWANTPYLDRYGESDMGLRSGRQLMLSQKRYDAGLRAIWLSHGVPNLVARKLEADINNGGWDTFLDDDFEEDFDSDVDEDDVILIEEDE</sequence>
<dbReference type="SUPFAM" id="SSF46785">
    <property type="entry name" value="Winged helix' DNA-binding domain"/>
    <property type="match status" value="1"/>
</dbReference>
<comment type="catalytic activity">
    <reaction evidence="1 9">
        <text>S-ubiquitinyl-[E2 ubiquitin-conjugating enzyme]-L-cysteine + [acceptor protein]-L-lysine = [E2 ubiquitin-conjugating enzyme]-L-cysteine + N(6)-ubiquitinyl-[acceptor protein]-L-lysine.</text>
        <dbReference type="EC" id="2.3.2.27"/>
    </reaction>
</comment>
<feature type="region of interest" description="Disordered" evidence="10">
    <location>
        <begin position="399"/>
        <end position="563"/>
    </location>
</feature>
<dbReference type="KEGG" id="cthr:CTHT_0056400"/>
<dbReference type="EMBL" id="GL988045">
    <property type="protein sequence ID" value="EGS19019.1"/>
    <property type="molecule type" value="Genomic_DNA"/>
</dbReference>
<evidence type="ECO:0000256" key="5">
    <source>
        <dbReference type="ARBA" id="ARBA00022786"/>
    </source>
</evidence>
<protein>
    <recommendedName>
        <fullName evidence="9">E3 ubiquitin-protein ligase</fullName>
        <ecNumber evidence="9">2.3.2.27</ecNumber>
    </recommendedName>
</protein>
<evidence type="ECO:0000256" key="4">
    <source>
        <dbReference type="ARBA" id="ARBA00022771"/>
    </source>
</evidence>
<dbReference type="GO" id="GO:0000151">
    <property type="term" value="C:ubiquitin ligase complex"/>
    <property type="evidence" value="ECO:0007669"/>
    <property type="project" value="TreeGrafter"/>
</dbReference>
<dbReference type="GO" id="GO:0071596">
    <property type="term" value="P:ubiquitin-dependent protein catabolic process via the N-end rule pathway"/>
    <property type="evidence" value="ECO:0007669"/>
    <property type="project" value="UniProtKB-UniRule"/>
</dbReference>
<dbReference type="eggNOG" id="KOG1140">
    <property type="taxonomic scope" value="Eukaryota"/>
</dbReference>
<dbReference type="OrthoDB" id="26387at2759"/>
<comment type="pathway">
    <text evidence="9">Protein modification; protein ubiquitination.</text>
</comment>
<evidence type="ECO:0000256" key="8">
    <source>
        <dbReference type="PROSITE-ProRule" id="PRU00508"/>
    </source>
</evidence>
<comment type="function">
    <text evidence="9">Ubiquitin ligase protein which is a component of the N-end rule pathway. Recognizes and binds to proteins bearing specific N-terminal residues that are destabilizing according to the N-end rule, leading to their ubiquitination and subsequent degradation.</text>
</comment>
<gene>
    <name evidence="12" type="ORF">CTHT_0056400</name>
</gene>
<dbReference type="PANTHER" id="PTHR21497:SF24">
    <property type="entry name" value="E3 UBIQUITIN-PROTEIN LIGASE UBR1"/>
    <property type="match status" value="1"/>
</dbReference>
<dbReference type="InterPro" id="IPR042065">
    <property type="entry name" value="E3_ELL-like"/>
</dbReference>
<dbReference type="Pfam" id="PF22960">
    <property type="entry name" value="WHD_UBR1"/>
    <property type="match status" value="1"/>
</dbReference>
<dbReference type="InterPro" id="IPR036390">
    <property type="entry name" value="WH_DNA-bd_sf"/>
</dbReference>
<evidence type="ECO:0000313" key="13">
    <source>
        <dbReference type="Proteomes" id="UP000008066"/>
    </source>
</evidence>
<dbReference type="InterPro" id="IPR003126">
    <property type="entry name" value="Znf_UBR"/>
</dbReference>
<feature type="compositionally biased region" description="Acidic residues" evidence="10">
    <location>
        <begin position="466"/>
        <end position="477"/>
    </location>
</feature>
<evidence type="ECO:0000256" key="3">
    <source>
        <dbReference type="ARBA" id="ARBA00022723"/>
    </source>
</evidence>
<reference evidence="12 13" key="1">
    <citation type="journal article" date="2011" name="Cell">
        <title>Insight into structure and assembly of the nuclear pore complex by utilizing the genome of a eukaryotic thermophile.</title>
        <authorList>
            <person name="Amlacher S."/>
            <person name="Sarges P."/>
            <person name="Flemming D."/>
            <person name="van Noort V."/>
            <person name="Kunze R."/>
            <person name="Devos D.P."/>
            <person name="Arumugam M."/>
            <person name="Bork P."/>
            <person name="Hurt E."/>
        </authorList>
    </citation>
    <scope>NUCLEOTIDE SEQUENCE [LARGE SCALE GENOMIC DNA]</scope>
    <source>
        <strain evidence="13">DSM 1495 / CBS 144.50 / IMI 039719</strain>
    </source>
</reference>
<keyword evidence="6 9" id="KW-0862">Zinc</keyword>
<dbReference type="PROSITE" id="PS51157">
    <property type="entry name" value="ZF_UBR"/>
    <property type="match status" value="1"/>
</dbReference>
<feature type="region of interest" description="Disordered" evidence="10">
    <location>
        <begin position="1647"/>
        <end position="1667"/>
    </location>
</feature>
<dbReference type="UniPathway" id="UPA00143"/>
<accession>G0SC93</accession>
<evidence type="ECO:0000256" key="9">
    <source>
        <dbReference type="RuleBase" id="RU366018"/>
    </source>
</evidence>
<dbReference type="CDD" id="cd19672">
    <property type="entry name" value="UBR-box_UBR1_like"/>
    <property type="match status" value="1"/>
</dbReference>
<dbReference type="Pfam" id="PF18995">
    <property type="entry name" value="PRT6_C"/>
    <property type="match status" value="1"/>
</dbReference>
<feature type="zinc finger region" description="UBR-type" evidence="8">
    <location>
        <begin position="87"/>
        <end position="159"/>
    </location>
</feature>
<keyword evidence="4 9" id="KW-0863">Zinc-finger</keyword>